<evidence type="ECO:0000256" key="2">
    <source>
        <dbReference type="ARBA" id="ARBA00011484"/>
    </source>
</evidence>
<keyword evidence="5 8" id="KW-0012">Acyltransferase</keyword>
<dbReference type="InterPro" id="IPR001078">
    <property type="entry name" value="2-oxoacid_DH_actylTfrase"/>
</dbReference>
<evidence type="ECO:0000256" key="6">
    <source>
        <dbReference type="ARBA" id="ARBA00025211"/>
    </source>
</evidence>
<dbReference type="SUPFAM" id="SSF51230">
    <property type="entry name" value="Single hybrid motif"/>
    <property type="match status" value="1"/>
</dbReference>
<dbReference type="EMBL" id="WHSC02000001">
    <property type="protein sequence ID" value="MDO6120281.1"/>
    <property type="molecule type" value="Genomic_DNA"/>
</dbReference>
<organism evidence="12 13">
    <name type="scientific">Shinella curvata</name>
    <dbReference type="NCBI Taxonomy" id="1817964"/>
    <lineage>
        <taxon>Bacteria</taxon>
        <taxon>Pseudomonadati</taxon>
        <taxon>Pseudomonadota</taxon>
        <taxon>Alphaproteobacteria</taxon>
        <taxon>Hyphomicrobiales</taxon>
        <taxon>Rhizobiaceae</taxon>
        <taxon>Shinella</taxon>
    </lineage>
</organism>
<comment type="function">
    <text evidence="6">The pyruvate dehydrogenase complex catalyzes the overall conversion of pyruvate to acetyl-CoA and CO(2). It contains multiple copies of three enzymatic components: pyruvate dehydrogenase (E1), dihydrolipoamide acetyltransferase (E2) and lipoamide dehydrogenase (E3).</text>
</comment>
<dbReference type="InterPro" id="IPR006257">
    <property type="entry name" value="LAT1"/>
</dbReference>
<dbReference type="RefSeq" id="WP_244758836.1">
    <property type="nucleotide sequence ID" value="NZ_JALJCJ010000001.1"/>
</dbReference>
<feature type="domain" description="Peripheral subunit-binding (PSBD)" evidence="11">
    <location>
        <begin position="136"/>
        <end position="173"/>
    </location>
</feature>
<dbReference type="Gene3D" id="2.40.50.100">
    <property type="match status" value="1"/>
</dbReference>
<evidence type="ECO:0000313" key="13">
    <source>
        <dbReference type="Proteomes" id="UP001177080"/>
    </source>
</evidence>
<comment type="similarity">
    <text evidence="1 8">Belongs to the 2-oxoacid dehydrogenase family.</text>
</comment>
<dbReference type="SUPFAM" id="SSF52777">
    <property type="entry name" value="CoA-dependent acyltransferases"/>
    <property type="match status" value="1"/>
</dbReference>
<keyword evidence="3 8" id="KW-0808">Transferase</keyword>
<dbReference type="Gene3D" id="4.10.320.10">
    <property type="entry name" value="E3-binding domain"/>
    <property type="match status" value="1"/>
</dbReference>
<evidence type="ECO:0000256" key="3">
    <source>
        <dbReference type="ARBA" id="ARBA00022679"/>
    </source>
</evidence>
<evidence type="ECO:0000313" key="12">
    <source>
        <dbReference type="EMBL" id="MDO6120281.1"/>
    </source>
</evidence>
<name>A0ABT8X968_9HYPH</name>
<feature type="region of interest" description="Disordered" evidence="9">
    <location>
        <begin position="87"/>
        <end position="131"/>
    </location>
</feature>
<dbReference type="InterPro" id="IPR023213">
    <property type="entry name" value="CAT-like_dom_sf"/>
</dbReference>
<dbReference type="PROSITE" id="PS51826">
    <property type="entry name" value="PSBD"/>
    <property type="match status" value="1"/>
</dbReference>
<evidence type="ECO:0000259" key="10">
    <source>
        <dbReference type="PROSITE" id="PS50968"/>
    </source>
</evidence>
<keyword evidence="12" id="KW-0670">Pyruvate</keyword>
<evidence type="ECO:0000256" key="7">
    <source>
        <dbReference type="ARBA" id="ARBA00048370"/>
    </source>
</evidence>
<comment type="subunit">
    <text evidence="2">Forms a 24-polypeptide structural core with octahedral symmetry.</text>
</comment>
<dbReference type="InterPro" id="IPR000089">
    <property type="entry name" value="Biotin_lipoyl"/>
</dbReference>
<feature type="compositionally biased region" description="Low complexity" evidence="9">
    <location>
        <begin position="87"/>
        <end position="97"/>
    </location>
</feature>
<dbReference type="Pfam" id="PF00364">
    <property type="entry name" value="Biotin_lipoyl"/>
    <property type="match status" value="1"/>
</dbReference>
<protein>
    <recommendedName>
        <fullName evidence="8">Acetyltransferase component of pyruvate dehydrogenase complex</fullName>
        <ecNumber evidence="8">2.3.1.12</ecNumber>
    </recommendedName>
</protein>
<dbReference type="GO" id="GO:0004742">
    <property type="term" value="F:dihydrolipoyllysine-residue acetyltransferase activity"/>
    <property type="evidence" value="ECO:0007669"/>
    <property type="project" value="UniProtKB-EC"/>
</dbReference>
<dbReference type="InterPro" id="IPR045257">
    <property type="entry name" value="E2/Pdx1"/>
</dbReference>
<dbReference type="Pfam" id="PF00198">
    <property type="entry name" value="2-oxoacid_dh"/>
    <property type="match status" value="1"/>
</dbReference>
<dbReference type="InterPro" id="IPR036625">
    <property type="entry name" value="E3-bd_dom_sf"/>
</dbReference>
<keyword evidence="13" id="KW-1185">Reference proteome</keyword>
<dbReference type="Pfam" id="PF02817">
    <property type="entry name" value="E3_binding"/>
    <property type="match status" value="1"/>
</dbReference>
<dbReference type="EC" id="2.3.1.12" evidence="8"/>
<dbReference type="Proteomes" id="UP001177080">
    <property type="component" value="Unassembled WGS sequence"/>
</dbReference>
<dbReference type="PANTHER" id="PTHR23151">
    <property type="entry name" value="DIHYDROLIPOAMIDE ACETYL/SUCCINYL-TRANSFERASE-RELATED"/>
    <property type="match status" value="1"/>
</dbReference>
<accession>A0ABT8X968</accession>
<evidence type="ECO:0000259" key="11">
    <source>
        <dbReference type="PROSITE" id="PS51826"/>
    </source>
</evidence>
<evidence type="ECO:0000256" key="9">
    <source>
        <dbReference type="SAM" id="MobiDB-lite"/>
    </source>
</evidence>
<evidence type="ECO:0000256" key="8">
    <source>
        <dbReference type="RuleBase" id="RU361137"/>
    </source>
</evidence>
<dbReference type="PROSITE" id="PS50968">
    <property type="entry name" value="BIOTINYL_LIPOYL"/>
    <property type="match status" value="1"/>
</dbReference>
<feature type="domain" description="Lipoyl-binding" evidence="10">
    <location>
        <begin position="2"/>
        <end position="78"/>
    </location>
</feature>
<dbReference type="NCBIfam" id="TIGR01349">
    <property type="entry name" value="PDHac_trf_mito"/>
    <property type="match status" value="1"/>
</dbReference>
<comment type="catalytic activity">
    <reaction evidence="7 8">
        <text>N(6)-[(R)-dihydrolipoyl]-L-lysyl-[protein] + acetyl-CoA = N(6)-[(R)-S(8)-acetyldihydrolipoyl]-L-lysyl-[protein] + CoA</text>
        <dbReference type="Rhea" id="RHEA:17017"/>
        <dbReference type="Rhea" id="RHEA-COMP:10475"/>
        <dbReference type="Rhea" id="RHEA-COMP:10478"/>
        <dbReference type="ChEBI" id="CHEBI:57287"/>
        <dbReference type="ChEBI" id="CHEBI:57288"/>
        <dbReference type="ChEBI" id="CHEBI:83100"/>
        <dbReference type="ChEBI" id="CHEBI:83111"/>
        <dbReference type="EC" id="2.3.1.12"/>
    </reaction>
</comment>
<evidence type="ECO:0000256" key="4">
    <source>
        <dbReference type="ARBA" id="ARBA00022823"/>
    </source>
</evidence>
<dbReference type="Gene3D" id="3.30.559.10">
    <property type="entry name" value="Chloramphenicol acetyltransferase-like domain"/>
    <property type="match status" value="1"/>
</dbReference>
<dbReference type="InterPro" id="IPR003016">
    <property type="entry name" value="2-oxoA_DH_lipoyl-BS"/>
</dbReference>
<gene>
    <name evidence="12" type="ORF">GB928_003705</name>
</gene>
<dbReference type="InterPro" id="IPR011053">
    <property type="entry name" value="Single_hybrid_motif"/>
</dbReference>
<dbReference type="PROSITE" id="PS00189">
    <property type="entry name" value="LIPOYL"/>
    <property type="match status" value="1"/>
</dbReference>
<feature type="compositionally biased region" description="Basic and acidic residues" evidence="9">
    <location>
        <begin position="98"/>
        <end position="111"/>
    </location>
</feature>
<comment type="caution">
    <text evidence="12">The sequence shown here is derived from an EMBL/GenBank/DDBJ whole genome shotgun (WGS) entry which is preliminary data.</text>
</comment>
<comment type="cofactor">
    <cofactor evidence="8">
        <name>(R)-lipoate</name>
        <dbReference type="ChEBI" id="CHEBI:83088"/>
    </cofactor>
    <text evidence="8">Binds 1 lipoyl cofactor covalently.</text>
</comment>
<sequence length="445" mass="45604">MPINITMPALSPTMEEGNLAKWLVKEGDTVKSGDVIAEIETDKATMEVEAVDEGVVAKIVVAAGTEGVKVNSLIAILAADGEDVSAAASSGGSAAPKAEAKAAEAPKEAEKPAAAAPAPVAAAPAAAQNHGGSGLFSSPLARRIAKDAGLDIKSVAGSGPHGRVVKGDVEKAIASGGAKPAAATAPAAAGSAAPAAAPKGMSEEAVLKLFEAGSYELVPHDGMRKTIAKRLQESKQTIPHFYVSVDVELDALLALRAQINGSAPEKDGKPAYKLSVNDMVIKAMALALRDVPDANVSWTDTNMVKHKHADVGVAVSIPGGLITPIIRSAELKSLSAISNEMKDLGKRAKERKLKPEEYQGGTTAVSNMGMMGVKNFAAVVNPPHATILAVGAGEERVVVKKGQMVIVNAMTVTLSTDHRCVDGALGAELLGAFKRYIESPMGMLV</sequence>
<dbReference type="InterPro" id="IPR004167">
    <property type="entry name" value="PSBD"/>
</dbReference>
<keyword evidence="4 8" id="KW-0450">Lipoyl</keyword>
<evidence type="ECO:0000256" key="1">
    <source>
        <dbReference type="ARBA" id="ARBA00007317"/>
    </source>
</evidence>
<proteinExistence type="inferred from homology"/>
<dbReference type="CDD" id="cd06849">
    <property type="entry name" value="lipoyl_domain"/>
    <property type="match status" value="1"/>
</dbReference>
<dbReference type="PANTHER" id="PTHR23151:SF90">
    <property type="entry name" value="DIHYDROLIPOYLLYSINE-RESIDUE ACETYLTRANSFERASE COMPONENT OF PYRUVATE DEHYDROGENASE COMPLEX, MITOCHONDRIAL-RELATED"/>
    <property type="match status" value="1"/>
</dbReference>
<dbReference type="SUPFAM" id="SSF47005">
    <property type="entry name" value="Peripheral subunit-binding domain of 2-oxo acid dehydrogenase complex"/>
    <property type="match status" value="1"/>
</dbReference>
<evidence type="ECO:0000256" key="5">
    <source>
        <dbReference type="ARBA" id="ARBA00023315"/>
    </source>
</evidence>
<feature type="compositionally biased region" description="Low complexity" evidence="9">
    <location>
        <begin position="112"/>
        <end position="127"/>
    </location>
</feature>
<reference evidence="12" key="1">
    <citation type="submission" date="2022-04" db="EMBL/GenBank/DDBJ databases">
        <title>Shinella lacus sp. nov., a novel member of the genus Shinella from water.</title>
        <authorList>
            <person name="Deng Y."/>
        </authorList>
    </citation>
    <scope>NUCLEOTIDE SEQUENCE</scope>
    <source>
        <strain evidence="12">JCM 31239</strain>
    </source>
</reference>